<comment type="caution">
    <text evidence="4">The sequence shown here is derived from an EMBL/GenBank/DDBJ whole genome shotgun (WGS) entry which is preliminary data.</text>
</comment>
<dbReference type="Proteomes" id="UP000436088">
    <property type="component" value="Unassembled WGS sequence"/>
</dbReference>
<organism evidence="4 5">
    <name type="scientific">Hibiscus syriacus</name>
    <name type="common">Rose of Sharon</name>
    <dbReference type="NCBI Taxonomy" id="106335"/>
    <lineage>
        <taxon>Eukaryota</taxon>
        <taxon>Viridiplantae</taxon>
        <taxon>Streptophyta</taxon>
        <taxon>Embryophyta</taxon>
        <taxon>Tracheophyta</taxon>
        <taxon>Spermatophyta</taxon>
        <taxon>Magnoliopsida</taxon>
        <taxon>eudicotyledons</taxon>
        <taxon>Gunneridae</taxon>
        <taxon>Pentapetalae</taxon>
        <taxon>rosids</taxon>
        <taxon>malvids</taxon>
        <taxon>Malvales</taxon>
        <taxon>Malvaceae</taxon>
        <taxon>Malvoideae</taxon>
        <taxon>Hibiscus</taxon>
    </lineage>
</organism>
<dbReference type="PANTHER" id="PTHR47991">
    <property type="entry name" value="OXOGLUTARATE/IRON-DEPENDENT DIOXYGENASE"/>
    <property type="match status" value="1"/>
</dbReference>
<keyword evidence="5" id="KW-1185">Reference proteome</keyword>
<dbReference type="Gene3D" id="2.60.120.330">
    <property type="entry name" value="B-lactam Antibiotic, Isopenicillin N Synthase, Chain"/>
    <property type="match status" value="1"/>
</dbReference>
<gene>
    <name evidence="4" type="ORF">F3Y22_tig00111408pilonHSYRG00026</name>
</gene>
<protein>
    <submittedName>
        <fullName evidence="4">S-norcoclaurine synthase 1</fullName>
    </submittedName>
</protein>
<evidence type="ECO:0000313" key="4">
    <source>
        <dbReference type="EMBL" id="KAE8678491.1"/>
    </source>
</evidence>
<feature type="domain" description="Non-haem dioxygenase N-terminal" evidence="3">
    <location>
        <begin position="53"/>
        <end position="158"/>
    </location>
</feature>
<proteinExistence type="predicted"/>
<dbReference type="InterPro" id="IPR027443">
    <property type="entry name" value="IPNS-like_sf"/>
</dbReference>
<evidence type="ECO:0000313" key="5">
    <source>
        <dbReference type="Proteomes" id="UP000436088"/>
    </source>
</evidence>
<dbReference type="InterPro" id="IPR026992">
    <property type="entry name" value="DIOX_N"/>
</dbReference>
<keyword evidence="1" id="KW-0479">Metal-binding</keyword>
<dbReference type="GO" id="GO:0046872">
    <property type="term" value="F:metal ion binding"/>
    <property type="evidence" value="ECO:0007669"/>
    <property type="project" value="UniProtKB-KW"/>
</dbReference>
<name>A0A6A2XPV6_HIBSY</name>
<dbReference type="Pfam" id="PF14226">
    <property type="entry name" value="DIOX_N"/>
    <property type="match status" value="1"/>
</dbReference>
<keyword evidence="2" id="KW-0408">Iron</keyword>
<accession>A0A6A2XPV6</accession>
<evidence type="ECO:0000256" key="1">
    <source>
        <dbReference type="ARBA" id="ARBA00022723"/>
    </source>
</evidence>
<sequence length="164" mass="18874">MKTDELSRNGFGGSLPVENVQSLATKNLKDIPSRYIREEVEFDIVSIDESFRIPVIDMSKLGHDDEQQKLHLACKNWGFFQLINHGVGDEVIEKMKMDIQEFFKLPLHEKLACAQIPNDIEGYGQAFVVSEDQKLDWGDMLFLLPLPVPLRNMRLWPTTPPSFR</sequence>
<evidence type="ECO:0000259" key="3">
    <source>
        <dbReference type="Pfam" id="PF14226"/>
    </source>
</evidence>
<dbReference type="EMBL" id="VEPZ02001334">
    <property type="protein sequence ID" value="KAE8678491.1"/>
    <property type="molecule type" value="Genomic_DNA"/>
</dbReference>
<dbReference type="AlphaFoldDB" id="A0A6A2XPV6"/>
<dbReference type="InterPro" id="IPR050295">
    <property type="entry name" value="Plant_2OG-oxidoreductases"/>
</dbReference>
<dbReference type="SUPFAM" id="SSF51197">
    <property type="entry name" value="Clavaminate synthase-like"/>
    <property type="match status" value="1"/>
</dbReference>
<evidence type="ECO:0000256" key="2">
    <source>
        <dbReference type="ARBA" id="ARBA00023004"/>
    </source>
</evidence>
<reference evidence="4" key="1">
    <citation type="submission" date="2019-09" db="EMBL/GenBank/DDBJ databases">
        <title>Draft genome information of white flower Hibiscus syriacus.</title>
        <authorList>
            <person name="Kim Y.-M."/>
        </authorList>
    </citation>
    <scope>NUCLEOTIDE SEQUENCE [LARGE SCALE GENOMIC DNA]</scope>
    <source>
        <strain evidence="4">YM2019G1</strain>
    </source>
</reference>